<keyword evidence="3" id="KW-0539">Nucleus</keyword>
<comment type="similarity">
    <text evidence="2">Belongs to the CND2 H2 (condensin-2 subunit 2) family.</text>
</comment>
<keyword evidence="4" id="KW-0175">Coiled coil</keyword>
<evidence type="ECO:0000256" key="3">
    <source>
        <dbReference type="ARBA" id="ARBA00023242"/>
    </source>
</evidence>
<dbReference type="PANTHER" id="PTHR14324">
    <property type="entry name" value="CONDENSIN-2 COMPLEX SUBUNIT H2"/>
    <property type="match status" value="1"/>
</dbReference>
<dbReference type="AlphaFoldDB" id="A0A7S4CTR3"/>
<reference evidence="8" key="1">
    <citation type="submission" date="2021-01" db="EMBL/GenBank/DDBJ databases">
        <authorList>
            <person name="Corre E."/>
            <person name="Pelletier E."/>
            <person name="Niang G."/>
            <person name="Scheremetjew M."/>
            <person name="Finn R."/>
            <person name="Kale V."/>
            <person name="Holt S."/>
            <person name="Cochrane G."/>
            <person name="Meng A."/>
            <person name="Brown T."/>
            <person name="Cohen L."/>
        </authorList>
    </citation>
    <scope>NUCLEOTIDE SEQUENCE</scope>
    <source>
        <strain evidence="8">CCMP1594</strain>
    </source>
</reference>
<sequence>MTAAAAATKAWDKFVQPLKDLADLWSVDIEKDLTAYLTDLHLALNAEGHNVNFAEAAFLVQNSAQYYSKKVEQLAVLVYTVLEQVTESKRREMQKEGNGDFQDAEFNAFEVTLHELDEIIKSFISSQVTVLQDYLQTSQGLRQSAAGRAMLATCDCMPFEDFERAEKNFRMRVCELSERCLLLINPDTRFLVNNQGSATSFFSLDVSRIPFTSFDTSGEMRDVHRELDLLLQEVREEASEAGAPASHASLDFPNQSDHGHDHDAASLVSGALPSEVDPAAQPLEAMLDEAATANTVIDPWLESIGDPYSTSQNVEQPFQKGHPQRQVLDNLPHLELEYLDGTPRAAFLNGCLLSAQVLGNKCVGFHKPIDVSSLTDVAREEQRRRKAELRERNEQRREDARKIESLIPADPDPTLPELHLHALDDDLDAADNDGAMSDNEFAARSLNDSAMSLGRVDTPTQAERWVQEAVQQISQFQQMSEDEAAVHERVSAWAEKLEPILHLQEKEEQEKPFDIYHYAEHILNRFTQKDKAVLDFPHVVVGDQYSDSPKIHTARSFLALLQLCNNGNVELQHQSGLVSEKAPLTVRLKKRGAAPVTAKRKAPISDVSNTQPSFDAQPASSPQQPSAVPPPPPTKRRRGMA</sequence>
<feature type="region of interest" description="Disordered" evidence="5">
    <location>
        <begin position="591"/>
        <end position="641"/>
    </location>
</feature>
<feature type="domain" description="Condensin-2 complex subunit H2 C-terminal" evidence="7">
    <location>
        <begin position="465"/>
        <end position="588"/>
    </location>
</feature>
<evidence type="ECO:0000256" key="2">
    <source>
        <dbReference type="ARBA" id="ARBA00007844"/>
    </source>
</evidence>
<feature type="compositionally biased region" description="Basic residues" evidence="5">
    <location>
        <begin position="591"/>
        <end position="602"/>
    </location>
</feature>
<accession>A0A7S4CTR3</accession>
<gene>
    <name evidence="8" type="ORF">EGYM00163_LOCUS17345</name>
</gene>
<name>A0A7S4CTR3_9EUGL</name>
<dbReference type="InterPro" id="IPR009378">
    <property type="entry name" value="H2_N"/>
</dbReference>
<dbReference type="InterPro" id="IPR031739">
    <property type="entry name" value="Ncaph2"/>
</dbReference>
<evidence type="ECO:0000313" key="8">
    <source>
        <dbReference type="EMBL" id="CAE0806219.1"/>
    </source>
</evidence>
<dbReference type="GO" id="GO:0003682">
    <property type="term" value="F:chromatin binding"/>
    <property type="evidence" value="ECO:0007669"/>
    <property type="project" value="TreeGrafter"/>
</dbReference>
<dbReference type="EMBL" id="HBJA01049006">
    <property type="protein sequence ID" value="CAE0806219.1"/>
    <property type="molecule type" value="Transcribed_RNA"/>
</dbReference>
<feature type="region of interest" description="Disordered" evidence="5">
    <location>
        <begin position="236"/>
        <end position="265"/>
    </location>
</feature>
<dbReference type="GO" id="GO:0010032">
    <property type="term" value="P:meiotic chromosome condensation"/>
    <property type="evidence" value="ECO:0007669"/>
    <property type="project" value="TreeGrafter"/>
</dbReference>
<dbReference type="InterPro" id="IPR031737">
    <property type="entry name" value="CNDH2_C"/>
</dbReference>
<feature type="compositionally biased region" description="Low complexity" evidence="5">
    <location>
        <begin position="611"/>
        <end position="626"/>
    </location>
</feature>
<protein>
    <recommendedName>
        <fullName evidence="9">Condensin-2 complex subunit H2</fullName>
    </recommendedName>
</protein>
<proteinExistence type="inferred from homology"/>
<dbReference type="Pfam" id="PF16858">
    <property type="entry name" value="CNDH2_C"/>
    <property type="match status" value="1"/>
</dbReference>
<dbReference type="GO" id="GO:0005634">
    <property type="term" value="C:nucleus"/>
    <property type="evidence" value="ECO:0007669"/>
    <property type="project" value="UniProtKB-SubCell"/>
</dbReference>
<organism evidence="8">
    <name type="scientific">Eutreptiella gymnastica</name>
    <dbReference type="NCBI Taxonomy" id="73025"/>
    <lineage>
        <taxon>Eukaryota</taxon>
        <taxon>Discoba</taxon>
        <taxon>Euglenozoa</taxon>
        <taxon>Euglenida</taxon>
        <taxon>Spirocuta</taxon>
        <taxon>Euglenophyceae</taxon>
        <taxon>Eutreptiales</taxon>
        <taxon>Eutreptiaceae</taxon>
        <taxon>Eutreptiella</taxon>
    </lineage>
</organism>
<evidence type="ECO:0000256" key="1">
    <source>
        <dbReference type="ARBA" id="ARBA00004123"/>
    </source>
</evidence>
<evidence type="ECO:0000256" key="5">
    <source>
        <dbReference type="SAM" id="MobiDB-lite"/>
    </source>
</evidence>
<dbReference type="GO" id="GO:0051306">
    <property type="term" value="P:mitotic sister chromatid separation"/>
    <property type="evidence" value="ECO:0007669"/>
    <property type="project" value="TreeGrafter"/>
</dbReference>
<evidence type="ECO:0000259" key="6">
    <source>
        <dbReference type="Pfam" id="PF06278"/>
    </source>
</evidence>
<dbReference type="GO" id="GO:0000796">
    <property type="term" value="C:condensin complex"/>
    <property type="evidence" value="ECO:0007669"/>
    <property type="project" value="TreeGrafter"/>
</dbReference>
<feature type="domain" description="Condensin II complex subunit H2 N-terminal" evidence="6">
    <location>
        <begin position="12"/>
        <end position="105"/>
    </location>
</feature>
<evidence type="ECO:0000256" key="4">
    <source>
        <dbReference type="SAM" id="Coils"/>
    </source>
</evidence>
<evidence type="ECO:0008006" key="9">
    <source>
        <dbReference type="Google" id="ProtNLM"/>
    </source>
</evidence>
<comment type="subcellular location">
    <subcellularLocation>
        <location evidence="1">Nucleus</location>
    </subcellularLocation>
</comment>
<evidence type="ECO:0000259" key="7">
    <source>
        <dbReference type="Pfam" id="PF16858"/>
    </source>
</evidence>
<feature type="coiled-coil region" evidence="4">
    <location>
        <begin position="377"/>
        <end position="406"/>
    </location>
</feature>
<dbReference type="PANTHER" id="PTHR14324:SF3">
    <property type="entry name" value="CONDENSIN-2 COMPLEX SUBUNIT H2"/>
    <property type="match status" value="1"/>
</dbReference>
<dbReference type="Pfam" id="PF06278">
    <property type="entry name" value="CNDH2_N"/>
    <property type="match status" value="1"/>
</dbReference>